<keyword evidence="8 19" id="KW-0808">Transferase</keyword>
<evidence type="ECO:0000256" key="10">
    <source>
        <dbReference type="ARBA" id="ARBA00022723"/>
    </source>
</evidence>
<feature type="transmembrane region" description="Helical" evidence="18">
    <location>
        <begin position="160"/>
        <end position="180"/>
    </location>
</feature>
<dbReference type="GO" id="GO:0030246">
    <property type="term" value="F:carbohydrate binding"/>
    <property type="evidence" value="ECO:0007669"/>
    <property type="project" value="InterPro"/>
</dbReference>
<evidence type="ECO:0000256" key="14">
    <source>
        <dbReference type="ARBA" id="ARBA00023211"/>
    </source>
</evidence>
<feature type="transmembrane region" description="Helical" evidence="18">
    <location>
        <begin position="216"/>
        <end position="238"/>
    </location>
</feature>
<keyword evidence="11" id="KW-0460">Magnesium</keyword>
<evidence type="ECO:0000256" key="11">
    <source>
        <dbReference type="ARBA" id="ARBA00022842"/>
    </source>
</evidence>
<feature type="transmembrane region" description="Helical" evidence="18">
    <location>
        <begin position="376"/>
        <end position="402"/>
    </location>
</feature>
<comment type="pathway">
    <text evidence="4">Protein modification; protein glycosylation.</text>
</comment>
<evidence type="ECO:0000256" key="18">
    <source>
        <dbReference type="SAM" id="Phobius"/>
    </source>
</evidence>
<feature type="region of interest" description="Disordered" evidence="17">
    <location>
        <begin position="1"/>
        <end position="23"/>
    </location>
</feature>
<dbReference type="SUPFAM" id="SSF49452">
    <property type="entry name" value="Starch-binding domain-like"/>
    <property type="match status" value="1"/>
</dbReference>
<feature type="transmembrane region" description="Helical" evidence="18">
    <location>
        <begin position="478"/>
        <end position="501"/>
    </location>
</feature>
<dbReference type="KEGG" id="mear:Mpt1_c13780"/>
<name>A0A0A7LDT7_9ARCH</name>
<feature type="transmembrane region" description="Helical" evidence="18">
    <location>
        <begin position="35"/>
        <end position="58"/>
    </location>
</feature>
<feature type="transmembrane region" description="Helical" evidence="18">
    <location>
        <begin position="332"/>
        <end position="356"/>
    </location>
</feature>
<dbReference type="InterPro" id="IPR003674">
    <property type="entry name" value="Oligo_trans_STT3"/>
</dbReference>
<feature type="transmembrane region" description="Helical" evidence="18">
    <location>
        <begin position="299"/>
        <end position="320"/>
    </location>
</feature>
<keyword evidence="9 18" id="KW-0812">Transmembrane</keyword>
<evidence type="ECO:0000256" key="8">
    <source>
        <dbReference type="ARBA" id="ARBA00022679"/>
    </source>
</evidence>
<dbReference type="Proteomes" id="UP000030787">
    <property type="component" value="Chromosome"/>
</dbReference>
<feature type="transmembrane region" description="Helical" evidence="18">
    <location>
        <begin position="273"/>
        <end position="293"/>
    </location>
</feature>
<evidence type="ECO:0000256" key="17">
    <source>
        <dbReference type="SAM" id="MobiDB-lite"/>
    </source>
</evidence>
<evidence type="ECO:0000256" key="1">
    <source>
        <dbReference type="ARBA" id="ARBA00001936"/>
    </source>
</evidence>
<keyword evidence="20" id="KW-1185">Reference proteome</keyword>
<feature type="transmembrane region" description="Helical" evidence="18">
    <location>
        <begin position="186"/>
        <end position="204"/>
    </location>
</feature>
<feature type="transmembrane region" description="Helical" evidence="18">
    <location>
        <begin position="414"/>
        <end position="431"/>
    </location>
</feature>
<comment type="similarity">
    <text evidence="5">Belongs to the STT3 family.</text>
</comment>
<keyword evidence="13 18" id="KW-0472">Membrane</keyword>
<evidence type="ECO:0000256" key="12">
    <source>
        <dbReference type="ARBA" id="ARBA00022989"/>
    </source>
</evidence>
<dbReference type="PANTHER" id="PTHR13872:SF1">
    <property type="entry name" value="DOLICHYL-DIPHOSPHOOLIGOSACCHARIDE--PROTEIN GLYCOSYLTRANSFERASE SUBUNIT STT3B"/>
    <property type="match status" value="1"/>
</dbReference>
<accession>A0A0A7LDT7</accession>
<reference evidence="19 20" key="1">
    <citation type="journal article" date="2014" name="Appl. Environ. Microbiol.">
        <title>Comparative Genome Analysis of 'Candidatus Methanoplasma termitum' Indicates a New Mode of Energy Metabolism in the Seventh Order of Methanogens.</title>
        <authorList>
            <person name="Lang K."/>
            <person name="Schuldes J."/>
            <person name="Klingl A."/>
            <person name="Poehlein A."/>
            <person name="Daniel R."/>
            <person name="Brune A."/>
        </authorList>
    </citation>
    <scope>NUCLEOTIDE SEQUENCE [LARGE SCALE GENOMIC DNA]</scope>
    <source>
        <strain evidence="20">Mpt1</strain>
    </source>
</reference>
<organism evidence="19 20">
    <name type="scientific">Candidatus Methanoplasma termitum</name>
    <dbReference type="NCBI Taxonomy" id="1577791"/>
    <lineage>
        <taxon>Archaea</taxon>
        <taxon>Methanobacteriati</taxon>
        <taxon>Thermoplasmatota</taxon>
        <taxon>Thermoplasmata</taxon>
        <taxon>Methanomassiliicoccales</taxon>
        <taxon>Methanomassiliicoccaceae</taxon>
        <taxon>Candidatus Methanoplasma</taxon>
    </lineage>
</organism>
<evidence type="ECO:0000256" key="3">
    <source>
        <dbReference type="ARBA" id="ARBA00004651"/>
    </source>
</evidence>
<feature type="transmembrane region" description="Helical" evidence="18">
    <location>
        <begin position="70"/>
        <end position="88"/>
    </location>
</feature>
<comment type="cofactor">
    <cofactor evidence="2">
        <name>Mg(2+)</name>
        <dbReference type="ChEBI" id="CHEBI:18420"/>
    </cofactor>
</comment>
<evidence type="ECO:0000256" key="13">
    <source>
        <dbReference type="ARBA" id="ARBA00023136"/>
    </source>
</evidence>
<keyword evidence="12 18" id="KW-1133">Transmembrane helix</keyword>
<evidence type="ECO:0000256" key="15">
    <source>
        <dbReference type="ARBA" id="ARBA00030679"/>
    </source>
</evidence>
<feature type="transmembrane region" description="Helical" evidence="18">
    <location>
        <begin position="1882"/>
        <end position="1903"/>
    </location>
</feature>
<feature type="transmembrane region" description="Helical" evidence="18">
    <location>
        <begin position="100"/>
        <end position="121"/>
    </location>
</feature>
<dbReference type="InterPro" id="IPR013784">
    <property type="entry name" value="Carb-bd-like_fold"/>
</dbReference>
<dbReference type="PANTHER" id="PTHR13872">
    <property type="entry name" value="DOLICHYL-DIPHOSPHOOLIGOSACCHARIDE--PROTEIN GLYCOSYLTRANSFERASE SUBUNIT"/>
    <property type="match status" value="1"/>
</dbReference>
<comment type="subcellular location">
    <subcellularLocation>
        <location evidence="3">Cell membrane</location>
        <topology evidence="3">Multi-pass membrane protein</topology>
    </subcellularLocation>
</comment>
<proteinExistence type="inferred from homology"/>
<dbReference type="GO" id="GO:0005886">
    <property type="term" value="C:plasma membrane"/>
    <property type="evidence" value="ECO:0007669"/>
    <property type="project" value="UniProtKB-SubCell"/>
</dbReference>
<dbReference type="EMBL" id="CP010070">
    <property type="protein sequence ID" value="AIZ57239.1"/>
    <property type="molecule type" value="Genomic_DNA"/>
</dbReference>
<dbReference type="RefSeq" id="WP_048113385.1">
    <property type="nucleotide sequence ID" value="NZ_CP010070.1"/>
</dbReference>
<feature type="transmembrane region" description="Helical" evidence="18">
    <location>
        <begin position="244"/>
        <end position="261"/>
    </location>
</feature>
<evidence type="ECO:0000256" key="7">
    <source>
        <dbReference type="ARBA" id="ARBA00022676"/>
    </source>
</evidence>
<dbReference type="EC" id="2.4.99.21" evidence="6"/>
<keyword evidence="10" id="KW-0479">Metal-binding</keyword>
<comment type="catalytic activity">
    <reaction evidence="16">
        <text>an archaeal dolichyl phosphooligosaccharide + [protein]-L-asparagine = an archaeal dolichyl phosphate + a glycoprotein with the oligosaccharide chain attached by N-beta-D-glycosyl linkage to a protein L-asparagine.</text>
        <dbReference type="EC" id="2.4.99.21"/>
    </reaction>
</comment>
<feature type="transmembrane region" description="Helical" evidence="18">
    <location>
        <begin position="127"/>
        <end position="148"/>
    </location>
</feature>
<dbReference type="GO" id="GO:0046872">
    <property type="term" value="F:metal ion binding"/>
    <property type="evidence" value="ECO:0007669"/>
    <property type="project" value="UniProtKB-KW"/>
</dbReference>
<dbReference type="STRING" id="1577791.Mpt1_c13780"/>
<gene>
    <name evidence="19" type="primary">aglB</name>
    <name evidence="19" type="ORF">Mpt1_c13780</name>
</gene>
<dbReference type="GO" id="GO:0004576">
    <property type="term" value="F:oligosaccharyl transferase activity"/>
    <property type="evidence" value="ECO:0007669"/>
    <property type="project" value="InterPro"/>
</dbReference>
<keyword evidence="14" id="KW-0464">Manganese</keyword>
<evidence type="ECO:0000256" key="2">
    <source>
        <dbReference type="ARBA" id="ARBA00001946"/>
    </source>
</evidence>
<evidence type="ECO:0000256" key="6">
    <source>
        <dbReference type="ARBA" id="ARBA00012602"/>
    </source>
</evidence>
<dbReference type="UniPathway" id="UPA00378"/>
<evidence type="ECO:0000256" key="4">
    <source>
        <dbReference type="ARBA" id="ARBA00004922"/>
    </source>
</evidence>
<dbReference type="HOGENOM" id="CLU_234937_0_0_2"/>
<evidence type="ECO:0000256" key="16">
    <source>
        <dbReference type="ARBA" id="ARBA00034066"/>
    </source>
</evidence>
<evidence type="ECO:0000256" key="9">
    <source>
        <dbReference type="ARBA" id="ARBA00022692"/>
    </source>
</evidence>
<comment type="cofactor">
    <cofactor evidence="1">
        <name>Mn(2+)</name>
        <dbReference type="ChEBI" id="CHEBI:29035"/>
    </cofactor>
</comment>
<sequence length="1912" mass="200671">MRKSTTKSAKPTSDGGFLPASDDSQESWFKREWRLIALLAIMVVAFIIRFIFAFGISAGNDFALSGGTGASSHAHIIGNMLNGSFSFTDPALNYPYGSTVVYPVFMDVILAGVAGVVSMFGVSAGTAAAGTLAFAAPIFAALTCWPVYLIGRKMFNDEKIGLLAALLYAFFALMIMTTVFSNGTEFAFVGFLFAFMIYFVLKALEGVDKDQPSGFGVFASRGVLKYTIIAGVLFLLIALSWSQFRVILLMLLLFMVFQAIVDRIRGKEVMPTVMVYSVIVLIGLLISLPYYLMAGLWNLAFSGPFVLGIITVALSLFFALTAKRSWVIMIPVTIIIAVVVFAVLAVFAGDIFSAVINGNSLYTNPLMASLSSRSTTTSVSSMAAFFGWVTVWLPLVMFLYMLYKYRKNMDSRKYTFIMLWIMAMFCIGWYSSSYAAVAGAGFAVAGSALILMVMRMAGLKTYFHDMRGNGVKFALKKALKPIPLVTVIAVVALIAAPNLIYAVDASTPTNSENGGYFGGLGYTIMTDDVNSINKMWSDFQGTDTEGAIITWFGNSTTAVSNGGFDSVTDAYGGGASAMSAVLLASSSAAATAAMAVRLLMSKNLSDYSGIITDAGLSFDKINGYISDPSSAAQFVKDNFDVFSGISPNVTDENAVYLAVTNYITTTIPEPSIGTLYDKICDKSGESIRYVAVDMTMLPLYYRDNSNFATVAYLGSYTIGAYGAPTQFFSYDTTTGYATYTDAMYTTFFWKSLIGMSPSEAGYSSAVAYLNALAVSDGTVKANPGYGLSNYKISYWHVYYNPDKNATGASSGWVDMDALGPEGAIALQSEKGGLINYVNGVVVLEYDTSATNTVTGTVNYESSTGNIGANGIQVSVFVESASGSSASGEAGYVKRSTAFTDSNGNYAISVPNDGTSYYVVFSSGTSTIATGSIIETRWNMTQSNANLNIPATNLSGTVTVKDGLYTQNSYVVIEGKASGMKYQSNVNTATAGFSFGNIVPDIYKITVFSPNGTVINSATVTVNVGDNSGYQISATSGTITVTVTNDVGASAPDGTVISAKDTLTGIVYTGTVADGKATIQVVPATYIVYAAGSKISTTNPSSTVSSGGSSSASLTVFDAKNISVSGAPAGSLVTVMSYGFTTSSTTSPIAVPMSGGSTNETYTAYAVSGGNVYYGVTNGTSISLSQATGYNVSGTVKSSSDGVFTGTVSFIMSNGTTFIFATGSDGKFNVTLPAGTYTMYIFSSTSMSASLSTVTISGNQDMGNISTSRSRDLTVTVNYKTNMSSPSTRGIGFVDLTLLVLNVDGHDYSIVAKTDSTGKAVFTIPQNVAAKVTSAGFSTEKFNMPARSNDFVPGTGAASYTFTLEADGSSTNTNAATNGYVRSVSVTNGVTVKLTLYGNSNVTYTGTSFANIQPGQYTAVIDGSTGSYFNGTVYIYPGQKGSLNIQATSVAKVTLTGTSDTDKIAVTPTDDDKGAYYKDANAPSVYYLQRGKSFYFTSVSNDNKKIAYATATNVSGPLTLDLTGVAKAEIKGYMGVIADGTLTMTYGNVRVPFTVSGGTFDIVVPSGTAMTLTSNLSQTIGGMKYTYTGAKSLTASQVKDGADVRFHSTTSSSVSTVPELTGTGFNFADGRGSFTLSIKNTGTVKATYNITAGPAWVLNKAYSVVVDKGQTATILIEGRYDARTVGAGNPNLSVTVTSINGTSVGTYVLDAGAFPRTGTNVTTTDTYADIRGTAGASADAVNSFEYMYAVTITNNDSYLKAVSVTATMVGASGSWSMVYSDKNGGNIAPATGTNTFNVNGFGATVVYVKVMSTDASDTSVPKVNISVTMLTPGQSLKTSSIGGTSDGTTVSISGLEALPATLEVQEMSASGDNIYNEPSGVPILTLVLIVLLIVLVIAMVWLGMKKGVFVRRR</sequence>
<protein>
    <recommendedName>
        <fullName evidence="6">dolichyl-phosphooligosaccharide-protein glycotransferase</fullName>
        <ecNumber evidence="6">2.4.99.21</ecNumber>
    </recommendedName>
    <alternativeName>
        <fullName evidence="15">Oligosaccharyl transferase</fullName>
    </alternativeName>
</protein>
<dbReference type="GeneID" id="24819037"/>
<feature type="transmembrane region" description="Helical" evidence="18">
    <location>
        <begin position="437"/>
        <end position="457"/>
    </location>
</feature>
<keyword evidence="7 19" id="KW-0328">Glycosyltransferase</keyword>
<evidence type="ECO:0000313" key="20">
    <source>
        <dbReference type="Proteomes" id="UP000030787"/>
    </source>
</evidence>
<dbReference type="OrthoDB" id="82393at2157"/>
<evidence type="ECO:0000313" key="19">
    <source>
        <dbReference type="EMBL" id="AIZ57239.1"/>
    </source>
</evidence>
<feature type="compositionally biased region" description="Polar residues" evidence="17">
    <location>
        <begin position="1"/>
        <end position="11"/>
    </location>
</feature>
<evidence type="ECO:0000256" key="5">
    <source>
        <dbReference type="ARBA" id="ARBA00010810"/>
    </source>
</evidence>